<protein>
    <recommendedName>
        <fullName evidence="15">Threonylcarbamoyladenosine tRNA methylthiotransferase MtaB</fullName>
        <ecNumber evidence="3">2.8.4.5</ecNumber>
    </recommendedName>
    <alternativeName>
        <fullName evidence="12">tRNA-t(6)A37 methylthiotransferase</fullName>
    </alternativeName>
</protein>
<dbReference type="CDD" id="cd01335">
    <property type="entry name" value="Radical_SAM"/>
    <property type="match status" value="1"/>
</dbReference>
<dbReference type="OrthoDB" id="9805215at2"/>
<evidence type="ECO:0000256" key="9">
    <source>
        <dbReference type="ARBA" id="ARBA00022723"/>
    </source>
</evidence>
<comment type="function">
    <text evidence="2">Catalyzes the methylthiolation of N6-threonylcarbamoyladenosine (t(6)A), leading to the formation of 2-methylthio-N6-threonylcarbamoyladenosine (ms(2)t(6)A) at position 37 in tRNAs that read codons beginning with adenine.</text>
</comment>
<evidence type="ECO:0000256" key="6">
    <source>
        <dbReference type="ARBA" id="ARBA00022679"/>
    </source>
</evidence>
<evidence type="ECO:0000256" key="11">
    <source>
        <dbReference type="ARBA" id="ARBA00023014"/>
    </source>
</evidence>
<dbReference type="Pfam" id="PF00919">
    <property type="entry name" value="UPF0004"/>
    <property type="match status" value="1"/>
</dbReference>
<dbReference type="InterPro" id="IPR006467">
    <property type="entry name" value="MiaB-like_bact"/>
</dbReference>
<dbReference type="PROSITE" id="PS51918">
    <property type="entry name" value="RADICAL_SAM"/>
    <property type="match status" value="1"/>
</dbReference>
<dbReference type="InterPro" id="IPR020612">
    <property type="entry name" value="Methylthiotransferase_CS"/>
</dbReference>
<evidence type="ECO:0000313" key="19">
    <source>
        <dbReference type="EMBL" id="AJG97540.1"/>
    </source>
</evidence>
<dbReference type="SFLD" id="SFLDS00029">
    <property type="entry name" value="Radical_SAM"/>
    <property type="match status" value="1"/>
</dbReference>
<dbReference type="InterPro" id="IPR013848">
    <property type="entry name" value="Methylthiotransferase_N"/>
</dbReference>
<dbReference type="PROSITE" id="PS01278">
    <property type="entry name" value="MTTASE_RADICAL"/>
    <property type="match status" value="1"/>
</dbReference>
<dbReference type="Pfam" id="PF01938">
    <property type="entry name" value="TRAM"/>
    <property type="match status" value="1"/>
</dbReference>
<proteinExistence type="inferred from homology"/>
<keyword evidence="10" id="KW-0408">Iron</keyword>
<dbReference type="SMART" id="SM00729">
    <property type="entry name" value="Elp3"/>
    <property type="match status" value="1"/>
</dbReference>
<evidence type="ECO:0000256" key="3">
    <source>
        <dbReference type="ARBA" id="ARBA00013273"/>
    </source>
</evidence>
<dbReference type="InterPro" id="IPR023404">
    <property type="entry name" value="rSAM_horseshoe"/>
</dbReference>
<evidence type="ECO:0000256" key="14">
    <source>
        <dbReference type="ARBA" id="ARBA00061574"/>
    </source>
</evidence>
<feature type="domain" description="MTTase N-terminal" evidence="17">
    <location>
        <begin position="34"/>
        <end position="146"/>
    </location>
</feature>
<keyword evidence="7" id="KW-0949">S-adenosyl-L-methionine</keyword>
<comment type="similarity">
    <text evidence="14">Belongs to the methylthiotransferase family. MtaB subfamily.</text>
</comment>
<dbReference type="InterPro" id="IPR002792">
    <property type="entry name" value="TRAM_dom"/>
</dbReference>
<keyword evidence="11" id="KW-0411">Iron-sulfur</keyword>
<dbReference type="GO" id="GO:0051539">
    <property type="term" value="F:4 iron, 4 sulfur cluster binding"/>
    <property type="evidence" value="ECO:0007669"/>
    <property type="project" value="UniProtKB-KW"/>
</dbReference>
<keyword evidence="5" id="KW-0963">Cytoplasm</keyword>
<evidence type="ECO:0000256" key="8">
    <source>
        <dbReference type="ARBA" id="ARBA00022694"/>
    </source>
</evidence>
<dbReference type="NCBIfam" id="TIGR01579">
    <property type="entry name" value="MiaB-like-C"/>
    <property type="match status" value="1"/>
</dbReference>
<dbReference type="SFLD" id="SFLDG01082">
    <property type="entry name" value="B12-binding_domain_containing"/>
    <property type="match status" value="1"/>
</dbReference>
<dbReference type="InterPro" id="IPR006638">
    <property type="entry name" value="Elp3/MiaA/NifB-like_rSAM"/>
</dbReference>
<dbReference type="Proteomes" id="UP000031866">
    <property type="component" value="Chromosome"/>
</dbReference>
<dbReference type="Gene3D" id="3.80.30.20">
    <property type="entry name" value="tm_1862 like domain"/>
    <property type="match status" value="1"/>
</dbReference>
<dbReference type="GO" id="GO:0035598">
    <property type="term" value="F:tRNA (N(6)-L-threonylcarbamoyladenosine(37)-C(2))-methylthiotransferase activity"/>
    <property type="evidence" value="ECO:0007669"/>
    <property type="project" value="UniProtKB-EC"/>
</dbReference>
<dbReference type="FunFam" id="3.80.30.20:FF:000001">
    <property type="entry name" value="tRNA-2-methylthio-N(6)-dimethylallyladenosine synthase 2"/>
    <property type="match status" value="1"/>
</dbReference>
<dbReference type="PANTHER" id="PTHR11918">
    <property type="entry name" value="RADICAL SAM PROTEINS"/>
    <property type="match status" value="1"/>
</dbReference>
<keyword evidence="6 19" id="KW-0808">Transferase</keyword>
<dbReference type="SUPFAM" id="SSF102114">
    <property type="entry name" value="Radical SAM enzymes"/>
    <property type="match status" value="1"/>
</dbReference>
<keyword evidence="4" id="KW-0004">4Fe-4S</keyword>
<feature type="domain" description="TRAM" evidence="16">
    <location>
        <begin position="404"/>
        <end position="467"/>
    </location>
</feature>
<reference evidence="20" key="1">
    <citation type="submission" date="2014-12" db="EMBL/GenBank/DDBJ databases">
        <title>Genome sequence of Clostridium beijerinckii strain 59B.</title>
        <authorList>
            <person name="Little G.T."/>
            <person name="Minton N.P."/>
        </authorList>
    </citation>
    <scope>NUCLEOTIDE SEQUENCE [LARGE SCALE GENOMIC DNA]</scope>
    <source>
        <strain evidence="20">59B</strain>
    </source>
</reference>
<dbReference type="InterPro" id="IPR034557">
    <property type="entry name" value="ThrcA_tRNA_MEthiotransferase"/>
</dbReference>
<dbReference type="SFLD" id="SFLDF00295">
    <property type="entry name" value="threonylcarbamoyladenosine_tRN"/>
    <property type="match status" value="1"/>
</dbReference>
<evidence type="ECO:0000256" key="13">
    <source>
        <dbReference type="ARBA" id="ARBA00051661"/>
    </source>
</evidence>
<dbReference type="EMBL" id="CP010086">
    <property type="protein sequence ID" value="AJG97540.1"/>
    <property type="molecule type" value="Genomic_DNA"/>
</dbReference>
<evidence type="ECO:0000256" key="12">
    <source>
        <dbReference type="ARBA" id="ARBA00031213"/>
    </source>
</evidence>
<dbReference type="NCBIfam" id="TIGR00089">
    <property type="entry name" value="MiaB/RimO family radical SAM methylthiotransferase"/>
    <property type="match status" value="1"/>
</dbReference>
<dbReference type="RefSeq" id="WP_041894400.1">
    <property type="nucleotide sequence ID" value="NZ_CP010086.2"/>
</dbReference>
<organism evidence="19 20">
    <name type="scientific">Clostridium beijerinckii</name>
    <name type="common">Clostridium MP</name>
    <dbReference type="NCBI Taxonomy" id="1520"/>
    <lineage>
        <taxon>Bacteria</taxon>
        <taxon>Bacillati</taxon>
        <taxon>Bacillota</taxon>
        <taxon>Clostridia</taxon>
        <taxon>Eubacteriales</taxon>
        <taxon>Clostridiaceae</taxon>
        <taxon>Clostridium</taxon>
    </lineage>
</organism>
<dbReference type="Pfam" id="PF04055">
    <property type="entry name" value="Radical_SAM"/>
    <property type="match status" value="1"/>
</dbReference>
<dbReference type="AlphaFoldDB" id="A0A0B5Q9D0"/>
<dbReference type="STRING" id="1520.LF65_00917"/>
<gene>
    <name evidence="19" type="ORF">LF65_00917</name>
</gene>
<name>A0A0B5Q9D0_CLOBE</name>
<evidence type="ECO:0000256" key="10">
    <source>
        <dbReference type="ARBA" id="ARBA00023004"/>
    </source>
</evidence>
<comment type="cofactor">
    <cofactor evidence="1">
        <name>[4Fe-4S] cluster</name>
        <dbReference type="ChEBI" id="CHEBI:49883"/>
    </cofactor>
</comment>
<dbReference type="InterPro" id="IPR038135">
    <property type="entry name" value="Methylthiotransferase_N_sf"/>
</dbReference>
<dbReference type="SFLD" id="SFLDG01061">
    <property type="entry name" value="methylthiotransferase"/>
    <property type="match status" value="1"/>
</dbReference>
<evidence type="ECO:0000256" key="2">
    <source>
        <dbReference type="ARBA" id="ARBA00002399"/>
    </source>
</evidence>
<dbReference type="PROSITE" id="PS51449">
    <property type="entry name" value="MTTASE_N"/>
    <property type="match status" value="1"/>
</dbReference>
<dbReference type="InterPro" id="IPR058240">
    <property type="entry name" value="rSAM_sf"/>
</dbReference>
<dbReference type="KEGG" id="cbei:LF65_00917"/>
<dbReference type="Gene3D" id="3.40.50.12160">
    <property type="entry name" value="Methylthiotransferase, N-terminal domain"/>
    <property type="match status" value="1"/>
</dbReference>
<evidence type="ECO:0000256" key="4">
    <source>
        <dbReference type="ARBA" id="ARBA00022485"/>
    </source>
</evidence>
<evidence type="ECO:0000256" key="15">
    <source>
        <dbReference type="ARBA" id="ARBA00069898"/>
    </source>
</evidence>
<comment type="catalytic activity">
    <reaction evidence="13">
        <text>N(6)-L-threonylcarbamoyladenosine(37) in tRNA + (sulfur carrier)-SH + AH2 + 2 S-adenosyl-L-methionine = 2-methylsulfanyl-N(6)-L-threonylcarbamoyladenosine(37) in tRNA + (sulfur carrier)-H + 5'-deoxyadenosine + L-methionine + A + S-adenosyl-L-homocysteine + 2 H(+)</text>
        <dbReference type="Rhea" id="RHEA:37075"/>
        <dbReference type="Rhea" id="RHEA-COMP:10163"/>
        <dbReference type="Rhea" id="RHEA-COMP:11092"/>
        <dbReference type="Rhea" id="RHEA-COMP:14737"/>
        <dbReference type="Rhea" id="RHEA-COMP:14739"/>
        <dbReference type="ChEBI" id="CHEBI:13193"/>
        <dbReference type="ChEBI" id="CHEBI:15378"/>
        <dbReference type="ChEBI" id="CHEBI:17319"/>
        <dbReference type="ChEBI" id="CHEBI:17499"/>
        <dbReference type="ChEBI" id="CHEBI:29917"/>
        <dbReference type="ChEBI" id="CHEBI:57844"/>
        <dbReference type="ChEBI" id="CHEBI:57856"/>
        <dbReference type="ChEBI" id="CHEBI:59789"/>
        <dbReference type="ChEBI" id="CHEBI:64428"/>
        <dbReference type="ChEBI" id="CHEBI:74418"/>
        <dbReference type="ChEBI" id="CHEBI:74420"/>
        <dbReference type="EC" id="2.8.4.5"/>
    </reaction>
</comment>
<dbReference type="PANTHER" id="PTHR11918:SF45">
    <property type="entry name" value="THREONYLCARBAMOYLADENOSINE TRNA METHYLTHIOTRANSFERASE"/>
    <property type="match status" value="1"/>
</dbReference>
<dbReference type="FunFam" id="3.40.50.12160:FF:000004">
    <property type="entry name" value="Threonylcarbamoyladenosine tRNA methylthiotransferase MtaB"/>
    <property type="match status" value="1"/>
</dbReference>
<evidence type="ECO:0000259" key="17">
    <source>
        <dbReference type="PROSITE" id="PS51449"/>
    </source>
</evidence>
<dbReference type="InterPro" id="IPR005839">
    <property type="entry name" value="Methylthiotransferase"/>
</dbReference>
<dbReference type="InterPro" id="IPR007197">
    <property type="entry name" value="rSAM"/>
</dbReference>
<accession>A0A0B5Q9D0</accession>
<evidence type="ECO:0000259" key="18">
    <source>
        <dbReference type="PROSITE" id="PS51918"/>
    </source>
</evidence>
<dbReference type="GO" id="GO:0046872">
    <property type="term" value="F:metal ion binding"/>
    <property type="evidence" value="ECO:0007669"/>
    <property type="project" value="UniProtKB-KW"/>
</dbReference>
<evidence type="ECO:0000256" key="7">
    <source>
        <dbReference type="ARBA" id="ARBA00022691"/>
    </source>
</evidence>
<keyword evidence="9" id="KW-0479">Metal-binding</keyword>
<evidence type="ECO:0000259" key="16">
    <source>
        <dbReference type="PROSITE" id="PS50926"/>
    </source>
</evidence>
<sequence length="467" mass="52855">MGENQMKLVRAGSDKTKLKKLSNKEPIKNAEGKSLVAFATLGCRVNHYETEAMAEKFIREGYEVTDFEGFADVYVINTCSVTNMSDKKSRQIISRARRRNENAIIAAVGCYSQVAPEEVSKIQGVDVVLGTRNKGDIVYYVNKAKDEQKPQLMVGEVLKNKQFEELNIEEYQDKTRAFLKIQDGCNRFCAYCLIPYTRGTTCSKDPQKVLDEIKNLSEHGFKEIILSGIHTASYGVDLDGNVTLITLLEEIEKLNGIERVRIGSIEPSFFTDEVIEKMKKMKKLCPQFHLSLQSGCDATLKRMNRRYTAKEYEDAVNRIRENLKDASITTDVIVGFPGETDEEFNETYEYLKRIKLTKTHIFKFSPRKGTKASDMPNQIDGNVKDKRSKALIELNAKNEGDFSKSLVGRELDVLVEQEVSNKPGVFEGYTRNYVKVEIPNGSRDMIGKIILCKIMASDAEYVVGKII</sequence>
<evidence type="ECO:0000313" key="20">
    <source>
        <dbReference type="Proteomes" id="UP000031866"/>
    </source>
</evidence>
<evidence type="ECO:0000256" key="5">
    <source>
        <dbReference type="ARBA" id="ARBA00022490"/>
    </source>
</evidence>
<keyword evidence="8" id="KW-0819">tRNA processing</keyword>
<evidence type="ECO:0000256" key="1">
    <source>
        <dbReference type="ARBA" id="ARBA00001966"/>
    </source>
</evidence>
<dbReference type="EC" id="2.8.4.5" evidence="3"/>
<dbReference type="PROSITE" id="PS50926">
    <property type="entry name" value="TRAM"/>
    <property type="match status" value="1"/>
</dbReference>
<feature type="domain" description="Radical SAM core" evidence="18">
    <location>
        <begin position="171"/>
        <end position="401"/>
    </location>
</feature>